<keyword evidence="2" id="KW-1185">Reference proteome</keyword>
<sequence>MPTGGASELQVQLGGTSRDQKKTIFAVADDEPMMCTPIPQTKSVDDGSNTKWTYWKQISYNLHCGSGSCTVGYQQSESYTITFGATAKLNEWISASLSVARTTTTGNSYSCNGGSGETVCVWAGTHHWEYSAKNTWKPADPRCGQGSESPNIRMWSPIEGHKGVHYWCGHNSECNDKGADYWKPDWWTE</sequence>
<dbReference type="OrthoDB" id="3641682at2759"/>
<protein>
    <submittedName>
        <fullName evidence="1">Uncharacterized protein</fullName>
    </submittedName>
</protein>
<reference evidence="1" key="1">
    <citation type="submission" date="2020-01" db="EMBL/GenBank/DDBJ databases">
        <authorList>
            <consortium name="DOE Joint Genome Institute"/>
            <person name="Haridas S."/>
            <person name="Albert R."/>
            <person name="Binder M."/>
            <person name="Bloem J."/>
            <person name="Labutti K."/>
            <person name="Salamov A."/>
            <person name="Andreopoulos B."/>
            <person name="Baker S.E."/>
            <person name="Barry K."/>
            <person name="Bills G."/>
            <person name="Bluhm B.H."/>
            <person name="Cannon C."/>
            <person name="Castanera R."/>
            <person name="Culley D.E."/>
            <person name="Daum C."/>
            <person name="Ezra D."/>
            <person name="Gonzalez J.B."/>
            <person name="Henrissat B."/>
            <person name="Kuo A."/>
            <person name="Liang C."/>
            <person name="Lipzen A."/>
            <person name="Lutzoni F."/>
            <person name="Magnuson J."/>
            <person name="Mondo S."/>
            <person name="Nolan M."/>
            <person name="Ohm R."/>
            <person name="Pangilinan J."/>
            <person name="Park H.-J."/>
            <person name="Ramirez L."/>
            <person name="Alfaro M."/>
            <person name="Sun H."/>
            <person name="Tritt A."/>
            <person name="Yoshinaga Y."/>
            <person name="Zwiers L.-H."/>
            <person name="Turgeon B.G."/>
            <person name="Goodwin S.B."/>
            <person name="Spatafora J.W."/>
            <person name="Crous P.W."/>
            <person name="Grigoriev I.V."/>
        </authorList>
    </citation>
    <scope>NUCLEOTIDE SEQUENCE</scope>
    <source>
        <strain evidence="1">P77</strain>
    </source>
</reference>
<proteinExistence type="predicted"/>
<dbReference type="Proteomes" id="UP000800040">
    <property type="component" value="Unassembled WGS sequence"/>
</dbReference>
<name>A0A6A5K060_9PLEO</name>
<organism evidence="1 2">
    <name type="scientific">Decorospora gaudefroyi</name>
    <dbReference type="NCBI Taxonomy" id="184978"/>
    <lineage>
        <taxon>Eukaryota</taxon>
        <taxon>Fungi</taxon>
        <taxon>Dikarya</taxon>
        <taxon>Ascomycota</taxon>
        <taxon>Pezizomycotina</taxon>
        <taxon>Dothideomycetes</taxon>
        <taxon>Pleosporomycetidae</taxon>
        <taxon>Pleosporales</taxon>
        <taxon>Pleosporineae</taxon>
        <taxon>Pleosporaceae</taxon>
        <taxon>Decorospora</taxon>
    </lineage>
</organism>
<evidence type="ECO:0000313" key="2">
    <source>
        <dbReference type="Proteomes" id="UP000800040"/>
    </source>
</evidence>
<dbReference type="EMBL" id="ML975404">
    <property type="protein sequence ID" value="KAF1830239.1"/>
    <property type="molecule type" value="Genomic_DNA"/>
</dbReference>
<evidence type="ECO:0000313" key="1">
    <source>
        <dbReference type="EMBL" id="KAF1830239.1"/>
    </source>
</evidence>
<accession>A0A6A5K060</accession>
<gene>
    <name evidence="1" type="ORF">BDW02DRAFT_601861</name>
</gene>
<dbReference type="AlphaFoldDB" id="A0A6A5K060"/>